<dbReference type="SUPFAM" id="SSF48452">
    <property type="entry name" value="TPR-like"/>
    <property type="match status" value="1"/>
</dbReference>
<proteinExistence type="predicted"/>
<dbReference type="Pfam" id="PF13174">
    <property type="entry name" value="TPR_6"/>
    <property type="match status" value="1"/>
</dbReference>
<dbReference type="EMBL" id="BDCR01000003">
    <property type="protein sequence ID" value="GAT63165.1"/>
    <property type="molecule type" value="Genomic_DNA"/>
</dbReference>
<dbReference type="PANTHER" id="PTHR44943">
    <property type="entry name" value="CELLULOSE SYNTHASE OPERON PROTEIN C"/>
    <property type="match status" value="1"/>
</dbReference>
<accession>A0A161LEN1</accession>
<evidence type="ECO:0000256" key="1">
    <source>
        <dbReference type="ARBA" id="ARBA00022737"/>
    </source>
</evidence>
<dbReference type="OrthoDB" id="638548at2"/>
<dbReference type="SMART" id="SM00028">
    <property type="entry name" value="TPR"/>
    <property type="match status" value="6"/>
</dbReference>
<feature type="chain" id="PRO_5007823785" evidence="4">
    <location>
        <begin position="27"/>
        <end position="567"/>
    </location>
</feature>
<sequence>MSSKTKTIGLFICVALWVAGVSITKAQTLQDAIRFTQSEQFENANKAYQSLIGQQPQNGTNYFYYGDYYIRKYLADTVAVNIKKATADATKTFEKGVSVDPVNPLNFIGMAESALFLKNTAKAQEYLNQAKALLPSKQNKVKMAKEDQATAYIKIAEAYVISMTNDTAVIFSALRQAEKLNPKDFNIYLVEGDAYIYLLNDGSNAINNYNKAYRINPKSPAAQLRIGRLWVRSKNYPDGLTAYKQVVQLDASYAPAYKELGFLNAQLGNSNEAKQNFQKFLELSSGNTDAQMQYINTLFELKDFAEVAKQAQNAISSNASNTDLYRALAYSNYEIGKYSEAKDALETFLKKAPEESVRPSDYAYLGRSFAKMKQDSIAGTFLMKAYSLDTIRVEYLSEAAASFTICKAYSKAIEAYQKKLATPFKTVQDYYYLGTAYYTTQQFLKADSTFTMLIEKVPTFIGGYLWKARSLSQTDPDSKTGAALTAYQTLIEKTQAEADKYKSERKEAYSYLNYYYFVQFNATKSHEIGRKSIEYGNKVLEIDPNDTNAKKINDAIEKTMNRPVVKK</sequence>
<dbReference type="AlphaFoldDB" id="A0A161LEN1"/>
<dbReference type="InterPro" id="IPR011990">
    <property type="entry name" value="TPR-like_helical_dom_sf"/>
</dbReference>
<dbReference type="PROSITE" id="PS50005">
    <property type="entry name" value="TPR"/>
    <property type="match status" value="1"/>
</dbReference>
<evidence type="ECO:0000256" key="4">
    <source>
        <dbReference type="SAM" id="SignalP"/>
    </source>
</evidence>
<dbReference type="STRING" id="681398.PJIAN_3480"/>
<dbReference type="InterPro" id="IPR051685">
    <property type="entry name" value="Ycf3/AcsC/BcsC/TPR_MFPF"/>
</dbReference>
<reference evidence="6" key="1">
    <citation type="submission" date="2016-04" db="EMBL/GenBank/DDBJ databases">
        <title>Draft genome sequence of Paludibacter jiangxiensis strain NM7.</title>
        <authorList>
            <person name="Qiu Y."/>
            <person name="Matsuura N."/>
            <person name="Ohashi A."/>
            <person name="Tourlousse M.D."/>
            <person name="Sekiguchi Y."/>
        </authorList>
    </citation>
    <scope>NUCLEOTIDE SEQUENCE [LARGE SCALE GENOMIC DNA]</scope>
    <source>
        <strain evidence="6">NM7</strain>
    </source>
</reference>
<dbReference type="RefSeq" id="WP_068704099.1">
    <property type="nucleotide sequence ID" value="NZ_BDCR01000003.1"/>
</dbReference>
<reference evidence="6" key="2">
    <citation type="journal article" date="2017" name="Genome Announc.">
        <title>Draft genome sequence of Paludibacter jiangxiensis NM7(T), a propionate-producing fermentative bacterium.</title>
        <authorList>
            <person name="Qiu Y.-L."/>
            <person name="Tourlousse D.M."/>
            <person name="Matsuura N."/>
            <person name="Ohashi A."/>
            <person name="Sekiguchi Y."/>
        </authorList>
    </citation>
    <scope>NUCLEOTIDE SEQUENCE [LARGE SCALE GENOMIC DNA]</scope>
    <source>
        <strain evidence="6">NM7</strain>
    </source>
</reference>
<gene>
    <name evidence="5" type="ORF">PJIAN_3480</name>
</gene>
<name>A0A161LEN1_9BACT</name>
<evidence type="ECO:0000256" key="2">
    <source>
        <dbReference type="ARBA" id="ARBA00022803"/>
    </source>
</evidence>
<dbReference type="Pfam" id="PF13432">
    <property type="entry name" value="TPR_16"/>
    <property type="match status" value="1"/>
</dbReference>
<keyword evidence="6" id="KW-1185">Reference proteome</keyword>
<comment type="caution">
    <text evidence="5">The sequence shown here is derived from an EMBL/GenBank/DDBJ whole genome shotgun (WGS) entry which is preliminary data.</text>
</comment>
<dbReference type="Proteomes" id="UP000076586">
    <property type="component" value="Unassembled WGS sequence"/>
</dbReference>
<keyword evidence="1" id="KW-0677">Repeat</keyword>
<dbReference type="Gene3D" id="1.25.40.10">
    <property type="entry name" value="Tetratricopeptide repeat domain"/>
    <property type="match status" value="4"/>
</dbReference>
<evidence type="ECO:0000313" key="5">
    <source>
        <dbReference type="EMBL" id="GAT63165.1"/>
    </source>
</evidence>
<protein>
    <submittedName>
        <fullName evidence="5">Tetratricopeptide repeat-containing protein</fullName>
    </submittedName>
</protein>
<dbReference type="PANTHER" id="PTHR44943:SF8">
    <property type="entry name" value="TPR REPEAT-CONTAINING PROTEIN MJ0263"/>
    <property type="match status" value="1"/>
</dbReference>
<dbReference type="InterPro" id="IPR019734">
    <property type="entry name" value="TPR_rpt"/>
</dbReference>
<organism evidence="5 6">
    <name type="scientific">Paludibacter jiangxiensis</name>
    <dbReference type="NCBI Taxonomy" id="681398"/>
    <lineage>
        <taxon>Bacteria</taxon>
        <taxon>Pseudomonadati</taxon>
        <taxon>Bacteroidota</taxon>
        <taxon>Bacteroidia</taxon>
        <taxon>Bacteroidales</taxon>
        <taxon>Paludibacteraceae</taxon>
        <taxon>Paludibacter</taxon>
    </lineage>
</organism>
<evidence type="ECO:0000256" key="3">
    <source>
        <dbReference type="PROSITE-ProRule" id="PRU00339"/>
    </source>
</evidence>
<keyword evidence="4" id="KW-0732">Signal</keyword>
<keyword evidence="2 3" id="KW-0802">TPR repeat</keyword>
<feature type="signal peptide" evidence="4">
    <location>
        <begin position="1"/>
        <end position="26"/>
    </location>
</feature>
<feature type="repeat" description="TPR" evidence="3">
    <location>
        <begin position="254"/>
        <end position="287"/>
    </location>
</feature>
<evidence type="ECO:0000313" key="6">
    <source>
        <dbReference type="Proteomes" id="UP000076586"/>
    </source>
</evidence>